<accession>A0A6N7EF46</accession>
<dbReference type="InterPro" id="IPR058058">
    <property type="entry name" value="CBU_0592-like"/>
</dbReference>
<feature type="transmembrane region" description="Helical" evidence="2">
    <location>
        <begin position="39"/>
        <end position="61"/>
    </location>
</feature>
<evidence type="ECO:0000259" key="3">
    <source>
        <dbReference type="Pfam" id="PF26604"/>
    </source>
</evidence>
<dbReference type="OrthoDB" id="3256397at2"/>
<feature type="domain" description="CBU-0592-like" evidence="3">
    <location>
        <begin position="11"/>
        <end position="80"/>
    </location>
</feature>
<dbReference type="NCBIfam" id="NF047864">
    <property type="entry name" value="CBU_0592_membra"/>
    <property type="match status" value="1"/>
</dbReference>
<dbReference type="Pfam" id="PF26604">
    <property type="entry name" value="CBU_0592"/>
    <property type="match status" value="1"/>
</dbReference>
<dbReference type="Proteomes" id="UP000437709">
    <property type="component" value="Unassembled WGS sequence"/>
</dbReference>
<proteinExistence type="predicted"/>
<feature type="transmembrane region" description="Helical" evidence="2">
    <location>
        <begin position="67"/>
        <end position="89"/>
    </location>
</feature>
<dbReference type="EMBL" id="WHPC01000017">
    <property type="protein sequence ID" value="MPV36729.1"/>
    <property type="molecule type" value="Genomic_DNA"/>
</dbReference>
<organism evidence="4 5">
    <name type="scientific">Georgenia subflava</name>
    <dbReference type="NCBI Taxonomy" id="1622177"/>
    <lineage>
        <taxon>Bacteria</taxon>
        <taxon>Bacillati</taxon>
        <taxon>Actinomycetota</taxon>
        <taxon>Actinomycetes</taxon>
        <taxon>Micrococcales</taxon>
        <taxon>Bogoriellaceae</taxon>
        <taxon>Georgenia</taxon>
    </lineage>
</organism>
<protein>
    <recommendedName>
        <fullName evidence="3">CBU-0592-like domain-containing protein</fullName>
    </recommendedName>
</protein>
<keyword evidence="5" id="KW-1185">Reference proteome</keyword>
<feature type="region of interest" description="Disordered" evidence="1">
    <location>
        <begin position="118"/>
        <end position="167"/>
    </location>
</feature>
<keyword evidence="2" id="KW-0812">Transmembrane</keyword>
<dbReference type="RefSeq" id="WP_152194867.1">
    <property type="nucleotide sequence ID" value="NZ_VUKD01000002.1"/>
</dbReference>
<reference evidence="4 5" key="1">
    <citation type="submission" date="2019-10" db="EMBL/GenBank/DDBJ databases">
        <title>Georgenia wutianyii sp. nov. and Georgenia yuyongxinii sp. nov. isolated from plateau pika (Ochotona curzoniae) in the Qinghai-Tibet plateau of China.</title>
        <authorList>
            <person name="Tian Z."/>
        </authorList>
    </citation>
    <scope>NUCLEOTIDE SEQUENCE [LARGE SCALE GENOMIC DNA]</scope>
    <source>
        <strain evidence="4 5">JCM 19765</strain>
    </source>
</reference>
<feature type="transmembrane region" description="Helical" evidence="2">
    <location>
        <begin position="6"/>
        <end position="27"/>
    </location>
</feature>
<evidence type="ECO:0000313" key="4">
    <source>
        <dbReference type="EMBL" id="MPV36729.1"/>
    </source>
</evidence>
<sequence length="167" mass="17805">MNDVLLTVIATLGWVGVLAQLIAYALLTRGRLEAVSVRYQGLNVVGAMAVGLSSASSGAWPSAVANLIWIAIGVLALLSLRRLALVMILRRQVAKRREAMAAARARVAARRTRVLDREAETAPHLAGEESDVLQGRPLQPGSTRPAGRSPRGPRGRNESRRKASVAA</sequence>
<gene>
    <name evidence="4" type="ORF">GB881_06600</name>
</gene>
<dbReference type="AlphaFoldDB" id="A0A6N7EF46"/>
<evidence type="ECO:0000256" key="2">
    <source>
        <dbReference type="SAM" id="Phobius"/>
    </source>
</evidence>
<evidence type="ECO:0000256" key="1">
    <source>
        <dbReference type="SAM" id="MobiDB-lite"/>
    </source>
</evidence>
<keyword evidence="2" id="KW-0472">Membrane</keyword>
<keyword evidence="2" id="KW-1133">Transmembrane helix</keyword>
<feature type="compositionally biased region" description="Low complexity" evidence="1">
    <location>
        <begin position="140"/>
        <end position="152"/>
    </location>
</feature>
<comment type="caution">
    <text evidence="4">The sequence shown here is derived from an EMBL/GenBank/DDBJ whole genome shotgun (WGS) entry which is preliminary data.</text>
</comment>
<name>A0A6N7EF46_9MICO</name>
<evidence type="ECO:0000313" key="5">
    <source>
        <dbReference type="Proteomes" id="UP000437709"/>
    </source>
</evidence>